<feature type="compositionally biased region" description="Basic and acidic residues" evidence="4">
    <location>
        <begin position="303"/>
        <end position="315"/>
    </location>
</feature>
<proteinExistence type="inferred from homology"/>
<dbReference type="GO" id="GO:0005794">
    <property type="term" value="C:Golgi apparatus"/>
    <property type="evidence" value="ECO:0007669"/>
    <property type="project" value="TreeGrafter"/>
</dbReference>
<dbReference type="GO" id="GO:0008093">
    <property type="term" value="F:cytoskeletal anchor activity"/>
    <property type="evidence" value="ECO:0007669"/>
    <property type="project" value="InterPro"/>
</dbReference>
<feature type="region of interest" description="Disordered" evidence="4">
    <location>
        <begin position="624"/>
        <end position="651"/>
    </location>
</feature>
<dbReference type="InterPro" id="IPR054308">
    <property type="entry name" value="UFSP_MPN"/>
</dbReference>
<keyword evidence="2 3" id="KW-0175">Coiled coil</keyword>
<accession>A0A1I7WMZ4</accession>
<dbReference type="AlphaFoldDB" id="A0A1I7WMZ4"/>
<dbReference type="GO" id="GO:0070507">
    <property type="term" value="P:regulation of microtubule cytoskeleton organization"/>
    <property type="evidence" value="ECO:0007669"/>
    <property type="project" value="TreeGrafter"/>
</dbReference>
<feature type="transmembrane region" description="Helical" evidence="5">
    <location>
        <begin position="882"/>
        <end position="902"/>
    </location>
</feature>
<keyword evidence="5" id="KW-1133">Transmembrane helix</keyword>
<dbReference type="GO" id="GO:0072393">
    <property type="term" value="P:microtubule anchoring at microtubule organizing center"/>
    <property type="evidence" value="ECO:0007669"/>
    <property type="project" value="TreeGrafter"/>
</dbReference>
<dbReference type="Gene3D" id="6.10.250.2470">
    <property type="match status" value="1"/>
</dbReference>
<name>A0A1I7WMZ4_HETBA</name>
<evidence type="ECO:0000313" key="8">
    <source>
        <dbReference type="WBParaSite" id="Hba_06452"/>
    </source>
</evidence>
<feature type="coiled-coil region" evidence="3">
    <location>
        <begin position="409"/>
        <end position="443"/>
    </location>
</feature>
<keyword evidence="7" id="KW-1185">Reference proteome</keyword>
<dbReference type="InterPro" id="IPR018477">
    <property type="entry name" value="BICD"/>
</dbReference>
<feature type="region of interest" description="Disordered" evidence="4">
    <location>
        <begin position="303"/>
        <end position="325"/>
    </location>
</feature>
<comment type="similarity">
    <text evidence="1">Belongs to the BicD family.</text>
</comment>
<evidence type="ECO:0000259" key="6">
    <source>
        <dbReference type="Pfam" id="PF22084"/>
    </source>
</evidence>
<feature type="domain" description="UFSP N-terminal MPN" evidence="6">
    <location>
        <begin position="31"/>
        <end position="113"/>
    </location>
</feature>
<evidence type="ECO:0000256" key="5">
    <source>
        <dbReference type="SAM" id="Phobius"/>
    </source>
</evidence>
<keyword evidence="5" id="KW-0812">Transmembrane</keyword>
<feature type="coiled-coil region" evidence="3">
    <location>
        <begin position="477"/>
        <end position="504"/>
    </location>
</feature>
<dbReference type="Proteomes" id="UP000095283">
    <property type="component" value="Unplaced"/>
</dbReference>
<dbReference type="WBParaSite" id="Hba_06452">
    <property type="protein sequence ID" value="Hba_06452"/>
    <property type="gene ID" value="Hba_06452"/>
</dbReference>
<dbReference type="Pfam" id="PF09730">
    <property type="entry name" value="BicD"/>
    <property type="match status" value="2"/>
</dbReference>
<dbReference type="GO" id="GO:0005829">
    <property type="term" value="C:cytosol"/>
    <property type="evidence" value="ECO:0007669"/>
    <property type="project" value="TreeGrafter"/>
</dbReference>
<dbReference type="GO" id="GO:0070840">
    <property type="term" value="F:dynein complex binding"/>
    <property type="evidence" value="ECO:0007669"/>
    <property type="project" value="InterPro"/>
</dbReference>
<dbReference type="PANTHER" id="PTHR31233">
    <property type="entry name" value="BICAUDAL D FAMILY MEMBER"/>
    <property type="match status" value="1"/>
</dbReference>
<evidence type="ECO:0000256" key="4">
    <source>
        <dbReference type="SAM" id="MobiDB-lite"/>
    </source>
</evidence>
<organism evidence="7 8">
    <name type="scientific">Heterorhabditis bacteriophora</name>
    <name type="common">Entomopathogenic nematode worm</name>
    <dbReference type="NCBI Taxonomy" id="37862"/>
    <lineage>
        <taxon>Eukaryota</taxon>
        <taxon>Metazoa</taxon>
        <taxon>Ecdysozoa</taxon>
        <taxon>Nematoda</taxon>
        <taxon>Chromadorea</taxon>
        <taxon>Rhabditida</taxon>
        <taxon>Rhabditina</taxon>
        <taxon>Rhabditomorpha</taxon>
        <taxon>Strongyloidea</taxon>
        <taxon>Heterorhabditidae</taxon>
        <taxon>Heterorhabditis</taxon>
    </lineage>
</organism>
<dbReference type="GO" id="GO:0034452">
    <property type="term" value="F:dynactin binding"/>
    <property type="evidence" value="ECO:0007669"/>
    <property type="project" value="TreeGrafter"/>
</dbReference>
<evidence type="ECO:0000313" key="7">
    <source>
        <dbReference type="Proteomes" id="UP000095283"/>
    </source>
</evidence>
<reference evidence="8" key="1">
    <citation type="submission" date="2016-11" db="UniProtKB">
        <authorList>
            <consortium name="WormBaseParasite"/>
        </authorList>
    </citation>
    <scope>IDENTIFICATION</scope>
</reference>
<dbReference type="Pfam" id="PF22084">
    <property type="entry name" value="UfSP_MPN_N"/>
    <property type="match status" value="1"/>
</dbReference>
<keyword evidence="5" id="KW-0472">Membrane</keyword>
<dbReference type="PANTHER" id="PTHR31233:SF6">
    <property type="entry name" value="PROTEIN BICAUDAL D"/>
    <property type="match status" value="1"/>
</dbReference>
<evidence type="ECO:0000256" key="3">
    <source>
        <dbReference type="SAM" id="Coils"/>
    </source>
</evidence>
<protein>
    <submittedName>
        <fullName evidence="8">M protein repeat protein</fullName>
    </submittedName>
</protein>
<evidence type="ECO:0000256" key="2">
    <source>
        <dbReference type="ARBA" id="ARBA00023054"/>
    </source>
</evidence>
<sequence>MDMKEIWTIDCDALFQNYKNFCTWHQGSAFGGLVFGRCTSREIFLVLFVSADILNAATVKFLTSSLSADLELVGNLLIEGEDTHLMGDGFILKTSKEVLDRGDITSFLVCNEMLKFAQKKADGISIRVKDYIEFTAFYSLTRNTNDDTEDQKMVPIVRITKEGLRRRVHGLVYVMINGLKKQMGDLERVRAEVIRLEAALQEAIADKHAAAEVGLGILKEKEALEVKLLHLQDQYESAKQEVEQAKQTLAEFRSQHKAVTRSELENEQTLLEESSAKERLLTERIGILEANLRTAEQELERSRSELERLHAEHSSASDTGAALEEERRRLKAELKEIKDREQRMQTDYYELEEENIALQKTACSICLIRNVANLRGAQVEFESLKIDCSRYAEEIYMLNTVVEESQLLKSIAEKQVEEALLMAQQEREQRLAMKKELEAAKNAEHLNSLTDMLMGLERLGEEPPQTQAANDLFSELQGNMDEKIRELEAARDGLEEQVKDREKAAVELIVSMMGKLNINFAGDLDYKHARQQKDVVLERLDHLLKGGQTEANADKRALAQRADIRTLLLLAGEKSALLAAFQDTVIQMSDQLYQFYHQMVQNQGLPTDKSIVNKLRQLAKENAEDLPKVSLSDEGVESGTETDGGGGKAIPLNSDRVMLAPSFIREVEPKLTSCKVCDVASESDMRQRILTGVLNGSAMSQTSDSLKRLLVSVKRTAEQALNQAVAVEELEADQRNCDEEKRTLNQLLRLAIQQKLALTQRLEDVEVDRDRQVMKQSGSKRQGQPRGEMYQTRAVRYPPTSSGADIYSPVDGWAPTRWQVVNNVSYLVNPALPFLGYTLDPDDLSIVAELCSVVDYYIESESVEHAIAEMYRQLGVVHAPTFFVGIELVVFFIFIPIILFFYPHLYIT</sequence>
<evidence type="ECO:0000256" key="1">
    <source>
        <dbReference type="ARBA" id="ARBA00010061"/>
    </source>
</evidence>